<dbReference type="RefSeq" id="WP_119745816.1">
    <property type="nucleotide sequence ID" value="NZ_QZCG01000002.1"/>
</dbReference>
<proteinExistence type="predicted"/>
<gene>
    <name evidence="3" type="ORF">D3P04_02980</name>
</gene>
<keyword evidence="2" id="KW-0732">Signal</keyword>
<sequence length="173" mass="17968">MRLSAIALLSGVALIFAVPASWSQPAEQDTEQTNQPEAAASVPESDAADSAALANGSILLELNGAAATEDNGCRLTVVTTNRLDQDLDRAAWQVAIFDGDGLVKSLPILDFGAMVTGKTKVAMFELPDQQCTDIGRIVVNDVAACTTGDGEDLRAACLGGLATQSRTDIDFGL</sequence>
<evidence type="ECO:0000313" key="4">
    <source>
        <dbReference type="Proteomes" id="UP000284202"/>
    </source>
</evidence>
<dbReference type="OrthoDB" id="7707524at2"/>
<dbReference type="EMBL" id="QZCG01000002">
    <property type="protein sequence ID" value="RJE87903.1"/>
    <property type="molecule type" value="Genomic_DNA"/>
</dbReference>
<organism evidence="3 4">
    <name type="scientific">Paracoccus onubensis</name>
    <dbReference type="NCBI Taxonomy" id="1675788"/>
    <lineage>
        <taxon>Bacteria</taxon>
        <taxon>Pseudomonadati</taxon>
        <taxon>Pseudomonadota</taxon>
        <taxon>Alphaproteobacteria</taxon>
        <taxon>Rhodobacterales</taxon>
        <taxon>Paracoccaceae</taxon>
        <taxon>Paracoccus</taxon>
    </lineage>
</organism>
<feature type="region of interest" description="Disordered" evidence="1">
    <location>
        <begin position="25"/>
        <end position="46"/>
    </location>
</feature>
<evidence type="ECO:0008006" key="5">
    <source>
        <dbReference type="Google" id="ProtNLM"/>
    </source>
</evidence>
<evidence type="ECO:0000313" key="3">
    <source>
        <dbReference type="EMBL" id="RJE87903.1"/>
    </source>
</evidence>
<protein>
    <recommendedName>
        <fullName evidence="5">Tat pathway signal protein</fullName>
    </recommendedName>
</protein>
<keyword evidence="4" id="KW-1185">Reference proteome</keyword>
<dbReference type="Proteomes" id="UP000284202">
    <property type="component" value="Unassembled WGS sequence"/>
</dbReference>
<dbReference type="AlphaFoldDB" id="A0A418T3W3"/>
<evidence type="ECO:0000256" key="1">
    <source>
        <dbReference type="SAM" id="MobiDB-lite"/>
    </source>
</evidence>
<reference evidence="4" key="1">
    <citation type="submission" date="2018-09" db="EMBL/GenBank/DDBJ databases">
        <title>Acidovorax cavernicola nov. sp. isolated from Gruta de las Maravillas (Aracena, Spain).</title>
        <authorList>
            <person name="Jurado V."/>
            <person name="Gutierrez-Patricio S."/>
            <person name="Gonzalez-Pimentel J.L."/>
            <person name="Miller A.Z."/>
            <person name="Laiz L."/>
            <person name="Saiz-Jimenez C."/>
        </authorList>
    </citation>
    <scope>NUCLEOTIDE SEQUENCE [LARGE SCALE GENOMIC DNA]</scope>
    <source>
        <strain evidence="4">1011MAR3C25</strain>
    </source>
</reference>
<comment type="caution">
    <text evidence="3">The sequence shown here is derived from an EMBL/GenBank/DDBJ whole genome shotgun (WGS) entry which is preliminary data.</text>
</comment>
<name>A0A418T3W3_9RHOB</name>
<feature type="signal peptide" evidence="2">
    <location>
        <begin position="1"/>
        <end position="23"/>
    </location>
</feature>
<feature type="chain" id="PRO_5019545933" description="Tat pathway signal protein" evidence="2">
    <location>
        <begin position="24"/>
        <end position="173"/>
    </location>
</feature>
<accession>A0A418T3W3</accession>
<evidence type="ECO:0000256" key="2">
    <source>
        <dbReference type="SAM" id="SignalP"/>
    </source>
</evidence>
<feature type="compositionally biased region" description="Polar residues" evidence="1">
    <location>
        <begin position="25"/>
        <end position="36"/>
    </location>
</feature>